<dbReference type="WBParaSite" id="Pan_g15751.t1">
    <property type="protein sequence ID" value="Pan_g15751.t1"/>
    <property type="gene ID" value="Pan_g15751"/>
</dbReference>
<proteinExistence type="predicted"/>
<dbReference type="AlphaFoldDB" id="A0A7E4V2L8"/>
<dbReference type="Proteomes" id="UP000492821">
    <property type="component" value="Unassembled WGS sequence"/>
</dbReference>
<sequence>MQPSSKPFENAATRLTYDWLIRYVELLPSEASKNAHLSISPMFTRLVDRYSCKFANHLCLTNFQCSDMASFLPTLRKTVITKYYADLSTYSGTITMVFQAGLQLCRLKNLCLDNGTITPDELMYMLKGQHEKILMHKTLTEPVRYSSLLPYLSKSMEVSIHTPNMIYDDCFPETRNDKASILSNLSLSPFPVDQKLCLRFVESVLAASGDSKFIWIEFAEQVTDEFAVSTLETAREMVKEAGFCIIEPLTCERKTVLSVCCVRLGNLEL</sequence>
<reference evidence="1" key="1">
    <citation type="journal article" date="2013" name="Genetics">
        <title>The draft genome and transcriptome of Panagrellus redivivus are shaped by the harsh demands of a free-living lifestyle.</title>
        <authorList>
            <person name="Srinivasan J."/>
            <person name="Dillman A.R."/>
            <person name="Macchietto M.G."/>
            <person name="Heikkinen L."/>
            <person name="Lakso M."/>
            <person name="Fracchia K.M."/>
            <person name="Antoshechkin I."/>
            <person name="Mortazavi A."/>
            <person name="Wong G."/>
            <person name="Sternberg P.W."/>
        </authorList>
    </citation>
    <scope>NUCLEOTIDE SEQUENCE [LARGE SCALE GENOMIC DNA]</scope>
    <source>
        <strain evidence="1">MT8872</strain>
    </source>
</reference>
<organism evidence="1 2">
    <name type="scientific">Panagrellus redivivus</name>
    <name type="common">Microworm</name>
    <dbReference type="NCBI Taxonomy" id="6233"/>
    <lineage>
        <taxon>Eukaryota</taxon>
        <taxon>Metazoa</taxon>
        <taxon>Ecdysozoa</taxon>
        <taxon>Nematoda</taxon>
        <taxon>Chromadorea</taxon>
        <taxon>Rhabditida</taxon>
        <taxon>Tylenchina</taxon>
        <taxon>Panagrolaimomorpha</taxon>
        <taxon>Panagrolaimoidea</taxon>
        <taxon>Panagrolaimidae</taxon>
        <taxon>Panagrellus</taxon>
    </lineage>
</organism>
<name>A0A7E4V2L8_PANRE</name>
<protein>
    <submittedName>
        <fullName evidence="2">F-box/LRR-repeat protein</fullName>
    </submittedName>
</protein>
<keyword evidence="1" id="KW-1185">Reference proteome</keyword>
<evidence type="ECO:0000313" key="1">
    <source>
        <dbReference type="Proteomes" id="UP000492821"/>
    </source>
</evidence>
<evidence type="ECO:0000313" key="2">
    <source>
        <dbReference type="WBParaSite" id="Pan_g15751.t1"/>
    </source>
</evidence>
<reference evidence="2" key="2">
    <citation type="submission" date="2020-10" db="UniProtKB">
        <authorList>
            <consortium name="WormBaseParasite"/>
        </authorList>
    </citation>
    <scope>IDENTIFICATION</scope>
</reference>
<accession>A0A7E4V2L8</accession>